<feature type="domain" description="DNA primase/polymerase bifunctional N-terminal" evidence="1">
    <location>
        <begin position="19"/>
        <end position="208"/>
    </location>
</feature>
<name>A0AAC9HKL1_9PSEU</name>
<dbReference type="AlphaFoldDB" id="A0AAC9HKL1"/>
<evidence type="ECO:0000259" key="1">
    <source>
        <dbReference type="SMART" id="SM00943"/>
    </source>
</evidence>
<evidence type="ECO:0000313" key="2">
    <source>
        <dbReference type="EMBL" id="AOS61137.1"/>
    </source>
</evidence>
<proteinExistence type="predicted"/>
<dbReference type="KEGG" id="ahm:TL08_01485"/>
<dbReference type="RefSeq" id="WP_084642396.1">
    <property type="nucleotide sequence ID" value="NZ_CP014859.1"/>
</dbReference>
<reference evidence="3" key="1">
    <citation type="submission" date="2016-03" db="EMBL/GenBank/DDBJ databases">
        <title>Complete genome sequence of the type strain Actinoalloteichus hymeniacidonis DSM 45092.</title>
        <authorList>
            <person name="Schaffert L."/>
            <person name="Albersmeier A."/>
            <person name="Winkler A."/>
            <person name="Kalinowski J."/>
            <person name="Zotchev S."/>
            <person name="Ruckert C."/>
        </authorList>
    </citation>
    <scope>NUCLEOTIDE SEQUENCE [LARGE SCALE GENOMIC DNA]</scope>
    <source>
        <strain evidence="3">HPA177(T) (DSM 45092(T))</strain>
    </source>
</reference>
<sequence>MDWSASWRDAFRIELRAEAIGLAGRAWPVFPGTYLDDSLPAGNQWVGRTGHAEHGPVPVREDWRAQLPATLTDNMSWWAARPYSLLLATGLGIDVIEVDAELGRAVAGALRRTGRLVPTLATPDGRWLFLVESGAPMHSELAEREGILLHAADSWVPLAPSPLTHGVVHWRVKPETCDWNLLPSDEVQAIVAEVALGLDPVLEDQDGLVGADR</sequence>
<keyword evidence="3" id="KW-1185">Reference proteome</keyword>
<dbReference type="Proteomes" id="UP000095210">
    <property type="component" value="Chromosome"/>
</dbReference>
<organism evidence="2 3">
    <name type="scientific">Actinoalloteichus hymeniacidonis</name>
    <dbReference type="NCBI Taxonomy" id="340345"/>
    <lineage>
        <taxon>Bacteria</taxon>
        <taxon>Bacillati</taxon>
        <taxon>Actinomycetota</taxon>
        <taxon>Actinomycetes</taxon>
        <taxon>Pseudonocardiales</taxon>
        <taxon>Pseudonocardiaceae</taxon>
        <taxon>Actinoalloteichus</taxon>
    </lineage>
</organism>
<dbReference type="InterPro" id="IPR015330">
    <property type="entry name" value="DNA_primase/pol_bifunc_N"/>
</dbReference>
<gene>
    <name evidence="2" type="ORF">TL08_01485</name>
</gene>
<dbReference type="SMART" id="SM00943">
    <property type="entry name" value="Prim-Pol"/>
    <property type="match status" value="1"/>
</dbReference>
<dbReference type="EMBL" id="CP014859">
    <property type="protein sequence ID" value="AOS61137.1"/>
    <property type="molecule type" value="Genomic_DNA"/>
</dbReference>
<evidence type="ECO:0000313" key="3">
    <source>
        <dbReference type="Proteomes" id="UP000095210"/>
    </source>
</evidence>
<accession>A0AAC9HKL1</accession>
<protein>
    <recommendedName>
        <fullName evidence="1">DNA primase/polymerase bifunctional N-terminal domain-containing protein</fullName>
    </recommendedName>
</protein>